<dbReference type="PANTHER" id="PTHR21366">
    <property type="entry name" value="GLYOXALASE FAMILY PROTEIN"/>
    <property type="match status" value="1"/>
</dbReference>
<keyword evidence="3" id="KW-1185">Reference proteome</keyword>
<evidence type="ECO:0000313" key="3">
    <source>
        <dbReference type="Proteomes" id="UP000317496"/>
    </source>
</evidence>
<feature type="domain" description="VOC" evidence="1">
    <location>
        <begin position="14"/>
        <end position="122"/>
    </location>
</feature>
<dbReference type="AlphaFoldDB" id="A0A516H460"/>
<dbReference type="Gene3D" id="3.10.180.10">
    <property type="entry name" value="2,3-Dihydroxybiphenyl 1,2-Dioxygenase, domain 1"/>
    <property type="match status" value="2"/>
</dbReference>
<dbReference type="SUPFAM" id="SSF54593">
    <property type="entry name" value="Glyoxalase/Bleomycin resistance protein/Dihydroxybiphenyl dioxygenase"/>
    <property type="match status" value="1"/>
</dbReference>
<organism evidence="2 3">
    <name type="scientific">Ferrovibrio terrae</name>
    <dbReference type="NCBI Taxonomy" id="2594003"/>
    <lineage>
        <taxon>Bacteria</taxon>
        <taxon>Pseudomonadati</taxon>
        <taxon>Pseudomonadota</taxon>
        <taxon>Alphaproteobacteria</taxon>
        <taxon>Rhodospirillales</taxon>
        <taxon>Rhodospirillaceae</taxon>
        <taxon>Ferrovibrio</taxon>
    </lineage>
</organism>
<dbReference type="EMBL" id="CP041636">
    <property type="protein sequence ID" value="QDO98390.1"/>
    <property type="molecule type" value="Genomic_DNA"/>
</dbReference>
<dbReference type="Proteomes" id="UP000317496">
    <property type="component" value="Chromosome"/>
</dbReference>
<gene>
    <name evidence="2" type="ORF">FNB15_14400</name>
</gene>
<dbReference type="RefSeq" id="WP_144069371.1">
    <property type="nucleotide sequence ID" value="NZ_CP041636.1"/>
</dbReference>
<evidence type="ECO:0000259" key="1">
    <source>
        <dbReference type="PROSITE" id="PS51819"/>
    </source>
</evidence>
<dbReference type="InterPro" id="IPR029068">
    <property type="entry name" value="Glyas_Bleomycin-R_OHBP_Dase"/>
</dbReference>
<reference evidence="2 3" key="1">
    <citation type="submission" date="2019-07" db="EMBL/GenBank/DDBJ databases">
        <title>Genome sequencing for Ferrovibrio sp. K5.</title>
        <authorList>
            <person name="Park S.-J."/>
        </authorList>
    </citation>
    <scope>NUCLEOTIDE SEQUENCE [LARGE SCALE GENOMIC DNA]</scope>
    <source>
        <strain evidence="2 3">K5</strain>
    </source>
</reference>
<evidence type="ECO:0000313" key="2">
    <source>
        <dbReference type="EMBL" id="QDO98390.1"/>
    </source>
</evidence>
<dbReference type="KEGG" id="fer:FNB15_14400"/>
<sequence length="318" mass="35856">MADPRRPGVTAIHSLDRFVFSVPDLGVAKQYFTDFGLDVRAVGNRLDLYTFGHPHRWGSIFESGKPKKLEYLALGVYAEDYEPLRKHLEKTGVKLIDPHPLVDEQGFWLRDPDGITLQVVVAEKSSPNQKGETFGPMNMKNPAGTEIGFNRRSMQPVKPVRLTHALLFCSDVPRSLKFYREAMGMNLSDQSGDGIAFMHGVHSSDHHLLAFAKSDGPGLHHTSWVVRGIDEVGLGMEQMLNKGHKYGWGLGRHVLGSNYFYYQRDPWGSFTEYSYDIDFVGLDGWPAQDHPPEDSFYLWGPAVPEDFITNHETQAHKA</sequence>
<dbReference type="InterPro" id="IPR004360">
    <property type="entry name" value="Glyas_Fos-R_dOase_dom"/>
</dbReference>
<dbReference type="PROSITE" id="PS51819">
    <property type="entry name" value="VOC"/>
    <property type="match status" value="2"/>
</dbReference>
<protein>
    <submittedName>
        <fullName evidence="2">Metapyrocatechase</fullName>
    </submittedName>
</protein>
<dbReference type="InterPro" id="IPR050383">
    <property type="entry name" value="GlyoxalaseI/FosfomycinResist"/>
</dbReference>
<name>A0A516H460_9PROT</name>
<dbReference type="OrthoDB" id="9803142at2"/>
<feature type="domain" description="VOC" evidence="1">
    <location>
        <begin position="161"/>
        <end position="276"/>
    </location>
</feature>
<accession>A0A516H460</accession>
<dbReference type="Pfam" id="PF00903">
    <property type="entry name" value="Glyoxalase"/>
    <property type="match status" value="1"/>
</dbReference>
<dbReference type="InterPro" id="IPR037523">
    <property type="entry name" value="VOC_core"/>
</dbReference>
<dbReference type="PANTHER" id="PTHR21366:SF14">
    <property type="entry name" value="GLYOXALASE DOMAIN-CONTAINING PROTEIN 5"/>
    <property type="match status" value="1"/>
</dbReference>
<proteinExistence type="predicted"/>